<feature type="non-terminal residue" evidence="2">
    <location>
        <position position="338"/>
    </location>
</feature>
<evidence type="ECO:0000313" key="3">
    <source>
        <dbReference type="Proteomes" id="UP001215598"/>
    </source>
</evidence>
<dbReference type="Pfam" id="PF20703">
    <property type="entry name" value="nSTAND1"/>
    <property type="match status" value="1"/>
</dbReference>
<evidence type="ECO:0000313" key="2">
    <source>
        <dbReference type="EMBL" id="KAJ7778467.1"/>
    </source>
</evidence>
<dbReference type="Proteomes" id="UP001215598">
    <property type="component" value="Unassembled WGS sequence"/>
</dbReference>
<dbReference type="AlphaFoldDB" id="A0AAD7NWU6"/>
<accession>A0AAD7NWU6</accession>
<dbReference type="PANTHER" id="PTHR47691">
    <property type="entry name" value="REGULATOR-RELATED"/>
    <property type="match status" value="1"/>
</dbReference>
<reference evidence="2" key="1">
    <citation type="submission" date="2023-03" db="EMBL/GenBank/DDBJ databases">
        <title>Massive genome expansion in bonnet fungi (Mycena s.s.) driven by repeated elements and novel gene families across ecological guilds.</title>
        <authorList>
            <consortium name="Lawrence Berkeley National Laboratory"/>
            <person name="Harder C.B."/>
            <person name="Miyauchi S."/>
            <person name="Viragh M."/>
            <person name="Kuo A."/>
            <person name="Thoen E."/>
            <person name="Andreopoulos B."/>
            <person name="Lu D."/>
            <person name="Skrede I."/>
            <person name="Drula E."/>
            <person name="Henrissat B."/>
            <person name="Morin E."/>
            <person name="Kohler A."/>
            <person name="Barry K."/>
            <person name="LaButti K."/>
            <person name="Morin E."/>
            <person name="Salamov A."/>
            <person name="Lipzen A."/>
            <person name="Mereny Z."/>
            <person name="Hegedus B."/>
            <person name="Baldrian P."/>
            <person name="Stursova M."/>
            <person name="Weitz H."/>
            <person name="Taylor A."/>
            <person name="Grigoriev I.V."/>
            <person name="Nagy L.G."/>
            <person name="Martin F."/>
            <person name="Kauserud H."/>
        </authorList>
    </citation>
    <scope>NUCLEOTIDE SEQUENCE</scope>
    <source>
        <strain evidence="2">CBHHK182m</strain>
    </source>
</reference>
<feature type="domain" description="Novel STAND NTPase 1" evidence="1">
    <location>
        <begin position="6"/>
        <end position="143"/>
    </location>
</feature>
<comment type="caution">
    <text evidence="2">The sequence shown here is derived from an EMBL/GenBank/DDBJ whole genome shotgun (WGS) entry which is preliminary data.</text>
</comment>
<feature type="non-terminal residue" evidence="2">
    <location>
        <position position="1"/>
    </location>
</feature>
<protein>
    <submittedName>
        <fullName evidence="2">P-loop containing nucleoside triphosphate hydrolase protein</fullName>
    </submittedName>
</protein>
<dbReference type="Gene3D" id="3.40.50.300">
    <property type="entry name" value="P-loop containing nucleotide triphosphate hydrolases"/>
    <property type="match status" value="1"/>
</dbReference>
<evidence type="ECO:0000259" key="1">
    <source>
        <dbReference type="Pfam" id="PF20703"/>
    </source>
</evidence>
<proteinExistence type="predicted"/>
<keyword evidence="3" id="KW-1185">Reference proteome</keyword>
<gene>
    <name evidence="2" type="ORF">B0H16DRAFT_1219186</name>
</gene>
<name>A0AAD7NWU6_9AGAR</name>
<dbReference type="InterPro" id="IPR027417">
    <property type="entry name" value="P-loop_NTPase"/>
</dbReference>
<sequence>LPASPKIFHGRDSGLNDMIDILLADRPRVAILGPGGIGKTTLALAALHNPVVVDRYNQRHFIPCETASSSADLASIMGSILGLEPSKQLSRVIVAHFAESGPTLILLDNFETPWEPLESRAGVEEFISLLADIPTLALLITMRGAERPGKVKWSRPFLPVLEPLSKKAAHQVFADIAGEPSFKDQIAFDKLLDLSGGLPLAVSLLASVASFEGYSDTLDRWNVENTSLLSDGVDKSLNLEKSILLSLGSPRISSSAPTRDLLSLLCLLPGGITEAELITSHVLNPTSQISHSKSTLLRTSLAYIDVYGRLRILNPIRQYVRSAHPPPASLYWPLVRHF</sequence>
<dbReference type="GO" id="GO:0043531">
    <property type="term" value="F:ADP binding"/>
    <property type="evidence" value="ECO:0007669"/>
    <property type="project" value="InterPro"/>
</dbReference>
<dbReference type="GO" id="GO:0016787">
    <property type="term" value="F:hydrolase activity"/>
    <property type="evidence" value="ECO:0007669"/>
    <property type="project" value="UniProtKB-KW"/>
</dbReference>
<dbReference type="PRINTS" id="PR00364">
    <property type="entry name" value="DISEASERSIST"/>
</dbReference>
<dbReference type="EMBL" id="JARKIB010000007">
    <property type="protein sequence ID" value="KAJ7778467.1"/>
    <property type="molecule type" value="Genomic_DNA"/>
</dbReference>
<keyword evidence="2" id="KW-0378">Hydrolase</keyword>
<dbReference type="SUPFAM" id="SSF52540">
    <property type="entry name" value="P-loop containing nucleoside triphosphate hydrolases"/>
    <property type="match status" value="1"/>
</dbReference>
<organism evidence="2 3">
    <name type="scientific">Mycena metata</name>
    <dbReference type="NCBI Taxonomy" id="1033252"/>
    <lineage>
        <taxon>Eukaryota</taxon>
        <taxon>Fungi</taxon>
        <taxon>Dikarya</taxon>
        <taxon>Basidiomycota</taxon>
        <taxon>Agaricomycotina</taxon>
        <taxon>Agaricomycetes</taxon>
        <taxon>Agaricomycetidae</taxon>
        <taxon>Agaricales</taxon>
        <taxon>Marasmiineae</taxon>
        <taxon>Mycenaceae</taxon>
        <taxon>Mycena</taxon>
    </lineage>
</organism>
<dbReference type="PANTHER" id="PTHR47691:SF3">
    <property type="entry name" value="HTH-TYPE TRANSCRIPTIONAL REGULATOR RV0890C-RELATED"/>
    <property type="match status" value="1"/>
</dbReference>
<dbReference type="InterPro" id="IPR049052">
    <property type="entry name" value="nSTAND1"/>
</dbReference>